<organism evidence="2 3">
    <name type="scientific">Scleroderma citrinum Foug A</name>
    <dbReference type="NCBI Taxonomy" id="1036808"/>
    <lineage>
        <taxon>Eukaryota</taxon>
        <taxon>Fungi</taxon>
        <taxon>Dikarya</taxon>
        <taxon>Basidiomycota</taxon>
        <taxon>Agaricomycotina</taxon>
        <taxon>Agaricomycetes</taxon>
        <taxon>Agaricomycetidae</taxon>
        <taxon>Boletales</taxon>
        <taxon>Sclerodermatineae</taxon>
        <taxon>Sclerodermataceae</taxon>
        <taxon>Scleroderma</taxon>
    </lineage>
</organism>
<dbReference type="InterPro" id="IPR045341">
    <property type="entry name" value="DUF6532"/>
</dbReference>
<sequence>VRHLAKLGHHQLRQHVATIQAFPFPVDKDELCWKLIQEGAGQDPGLQNVLSEVETDQCSKERLLDYVWGAATQLWGELIAKVWMAVPTAHGLQGESLRGNTLFDVLKWLIQQGKLIHSGINAKVNHHHLSESKPWKNPIFAQLIKAQWWGPKGEGRQLGPDPTTNPYLNAPVSMLALVATAVCGMFCGWASTENSYRLNASSLACSLEG</sequence>
<evidence type="ECO:0000259" key="1">
    <source>
        <dbReference type="Pfam" id="PF20149"/>
    </source>
</evidence>
<dbReference type="HOGENOM" id="CLU_125779_0_0_1"/>
<proteinExistence type="predicted"/>
<feature type="domain" description="DUF6532" evidence="1">
    <location>
        <begin position="9"/>
        <end position="191"/>
    </location>
</feature>
<evidence type="ECO:0000313" key="3">
    <source>
        <dbReference type="Proteomes" id="UP000053989"/>
    </source>
</evidence>
<dbReference type="Pfam" id="PF20149">
    <property type="entry name" value="DUF6532"/>
    <property type="match status" value="1"/>
</dbReference>
<dbReference type="InParanoid" id="A0A0C2YX33"/>
<reference evidence="2 3" key="1">
    <citation type="submission" date="2014-04" db="EMBL/GenBank/DDBJ databases">
        <authorList>
            <consortium name="DOE Joint Genome Institute"/>
            <person name="Kuo A."/>
            <person name="Kohler A."/>
            <person name="Nagy L.G."/>
            <person name="Floudas D."/>
            <person name="Copeland A."/>
            <person name="Barry K.W."/>
            <person name="Cichocki N."/>
            <person name="Veneault-Fourrey C."/>
            <person name="LaButti K."/>
            <person name="Lindquist E.A."/>
            <person name="Lipzen A."/>
            <person name="Lundell T."/>
            <person name="Morin E."/>
            <person name="Murat C."/>
            <person name="Sun H."/>
            <person name="Tunlid A."/>
            <person name="Henrissat B."/>
            <person name="Grigoriev I.V."/>
            <person name="Hibbett D.S."/>
            <person name="Martin F."/>
            <person name="Nordberg H.P."/>
            <person name="Cantor M.N."/>
            <person name="Hua S.X."/>
        </authorList>
    </citation>
    <scope>NUCLEOTIDE SEQUENCE [LARGE SCALE GENOMIC DNA]</scope>
    <source>
        <strain evidence="2 3">Foug A</strain>
    </source>
</reference>
<gene>
    <name evidence="2" type="ORF">SCLCIDRAFT_137394</name>
</gene>
<reference evidence="3" key="2">
    <citation type="submission" date="2015-01" db="EMBL/GenBank/DDBJ databases">
        <title>Evolutionary Origins and Diversification of the Mycorrhizal Mutualists.</title>
        <authorList>
            <consortium name="DOE Joint Genome Institute"/>
            <consortium name="Mycorrhizal Genomics Consortium"/>
            <person name="Kohler A."/>
            <person name="Kuo A."/>
            <person name="Nagy L.G."/>
            <person name="Floudas D."/>
            <person name="Copeland A."/>
            <person name="Barry K.W."/>
            <person name="Cichocki N."/>
            <person name="Veneault-Fourrey C."/>
            <person name="LaButti K."/>
            <person name="Lindquist E.A."/>
            <person name="Lipzen A."/>
            <person name="Lundell T."/>
            <person name="Morin E."/>
            <person name="Murat C."/>
            <person name="Riley R."/>
            <person name="Ohm R."/>
            <person name="Sun H."/>
            <person name="Tunlid A."/>
            <person name="Henrissat B."/>
            <person name="Grigoriev I.V."/>
            <person name="Hibbett D.S."/>
            <person name="Martin F."/>
        </authorList>
    </citation>
    <scope>NUCLEOTIDE SEQUENCE [LARGE SCALE GENOMIC DNA]</scope>
    <source>
        <strain evidence="3">Foug A</strain>
    </source>
</reference>
<accession>A0A0C2YX33</accession>
<dbReference type="STRING" id="1036808.A0A0C2YX33"/>
<dbReference type="EMBL" id="KN822161">
    <property type="protein sequence ID" value="KIM54148.1"/>
    <property type="molecule type" value="Genomic_DNA"/>
</dbReference>
<feature type="non-terminal residue" evidence="2">
    <location>
        <position position="1"/>
    </location>
</feature>
<name>A0A0C2YX33_9AGAM</name>
<protein>
    <recommendedName>
        <fullName evidence="1">DUF6532 domain-containing protein</fullName>
    </recommendedName>
</protein>
<evidence type="ECO:0000313" key="2">
    <source>
        <dbReference type="EMBL" id="KIM54148.1"/>
    </source>
</evidence>
<dbReference type="AlphaFoldDB" id="A0A0C2YX33"/>
<dbReference type="OrthoDB" id="2790754at2759"/>
<dbReference type="Proteomes" id="UP000053989">
    <property type="component" value="Unassembled WGS sequence"/>
</dbReference>
<keyword evidence="3" id="KW-1185">Reference proteome</keyword>